<dbReference type="SUPFAM" id="SSF109604">
    <property type="entry name" value="HD-domain/PDEase-like"/>
    <property type="match status" value="1"/>
</dbReference>
<dbReference type="InterPro" id="IPR006483">
    <property type="entry name" value="CRISPR-assoc_Cas3_HD"/>
</dbReference>
<evidence type="ECO:0000313" key="12">
    <source>
        <dbReference type="Proteomes" id="UP001500897"/>
    </source>
</evidence>
<keyword evidence="7" id="KW-0067">ATP-binding</keyword>
<dbReference type="Gene3D" id="1.10.3210.30">
    <property type="match status" value="1"/>
</dbReference>
<sequence length="762" mass="80794">MAQGYGEFFRTATGHRPYAYQRALAADGLPPWVRAPSGGGKTAAAVLAWLYRRTVSAPEGTARRLVYVLPQGSLADWTHALVGGWLERLGLAERVDLHLLTGPDGQDGAWRRRPERTAVLVGTHDVLLSRALMRGFADSRTMAPVSFGLLNNDAHWVFDEAPLLGPGLPTGERLQAWRDALGTTAPTRTTWMSSTGGSTGAEAEADGGAEAVGGTEAGGGAEAGPEAGPAGTRLARRLHPAPGRYVPDLVAALGAAHRPGTRTVAALNSPARAREVHAALRAAHPDQPAVLLLPYLRSAERRSLVRELPADGFLVTTRALDAGSDLSARTVFTELAPWGAVVQRAGRCNRHGEHPEGGELLWCPPEGARSLADEERWLAAHEGAAVTAADLFRAPFPDRWEPAPGRPGPRVPGLGREVLTALFDTGRTAGPVSTSPWVCGLRERTVFVAWRDWGAAGRPAEDEPEPGRAEQCEAPLTEVRHRIADGGGWLRDRTDGRWRPAGAVDLRAGAVLTLDAAGGGHLPGLGWRPESRVPVPPLFTGRTPPGSGCAAWVGLEQHLRETEEEARALTAGLPGLTGAQREAVALAARLHDLGKCHHVFQEKLRDGGGDPPPGLLAKSKAPWNNGVSVRPHFRHELVSALLLLAGGHWHAPGPDPSLVTYLVAAHHGQVRVSARPEPGEDPDTLLGVRDGDRTPPVALSSGERFPALHLSPAAAFGPDGVWPPLVAALLSDPALGPFRLAHLESLVRTADWRSSARHDGPL</sequence>
<evidence type="ECO:0000256" key="1">
    <source>
        <dbReference type="ARBA" id="ARBA00006847"/>
    </source>
</evidence>
<protein>
    <recommendedName>
        <fullName evidence="10">HD Cas3-type domain-containing protein</fullName>
    </recommendedName>
</protein>
<keyword evidence="5" id="KW-0378">Hydrolase</keyword>
<evidence type="ECO:0000313" key="11">
    <source>
        <dbReference type="EMBL" id="GAA2085905.1"/>
    </source>
</evidence>
<dbReference type="SUPFAM" id="SSF52540">
    <property type="entry name" value="P-loop containing nucleoside triphosphate hydrolases"/>
    <property type="match status" value="1"/>
</dbReference>
<comment type="caution">
    <text evidence="11">The sequence shown here is derived from an EMBL/GenBank/DDBJ whole genome shotgun (WGS) entry which is preliminary data.</text>
</comment>
<evidence type="ECO:0000256" key="4">
    <source>
        <dbReference type="ARBA" id="ARBA00022741"/>
    </source>
</evidence>
<evidence type="ECO:0000256" key="3">
    <source>
        <dbReference type="ARBA" id="ARBA00022723"/>
    </source>
</evidence>
<name>A0ABN2W8D1_9ACTN</name>
<dbReference type="Pfam" id="PF18019">
    <property type="entry name" value="Cas3_HD"/>
    <property type="match status" value="1"/>
</dbReference>
<feature type="region of interest" description="Disordered" evidence="9">
    <location>
        <begin position="673"/>
        <end position="692"/>
    </location>
</feature>
<feature type="domain" description="HD Cas3-type" evidence="10">
    <location>
        <begin position="548"/>
        <end position="753"/>
    </location>
</feature>
<evidence type="ECO:0000256" key="8">
    <source>
        <dbReference type="ARBA" id="ARBA00023118"/>
    </source>
</evidence>
<dbReference type="Gene3D" id="3.40.50.300">
    <property type="entry name" value="P-loop containing nucleotide triphosphate hydrolases"/>
    <property type="match status" value="1"/>
</dbReference>
<dbReference type="EMBL" id="BAAANS010000003">
    <property type="protein sequence ID" value="GAA2085905.1"/>
    <property type="molecule type" value="Genomic_DNA"/>
</dbReference>
<evidence type="ECO:0000256" key="6">
    <source>
        <dbReference type="ARBA" id="ARBA00022806"/>
    </source>
</evidence>
<organism evidence="11 12">
    <name type="scientific">Kitasatospora saccharophila</name>
    <dbReference type="NCBI Taxonomy" id="407973"/>
    <lineage>
        <taxon>Bacteria</taxon>
        <taxon>Bacillati</taxon>
        <taxon>Actinomycetota</taxon>
        <taxon>Actinomycetes</taxon>
        <taxon>Kitasatosporales</taxon>
        <taxon>Streptomycetaceae</taxon>
        <taxon>Kitasatospora</taxon>
    </lineage>
</organism>
<keyword evidence="12" id="KW-1185">Reference proteome</keyword>
<dbReference type="InterPro" id="IPR054712">
    <property type="entry name" value="Cas3-like_dom"/>
</dbReference>
<evidence type="ECO:0000256" key="2">
    <source>
        <dbReference type="ARBA" id="ARBA00009046"/>
    </source>
</evidence>
<dbReference type="NCBIfam" id="TIGR01596">
    <property type="entry name" value="cas3_HD"/>
    <property type="match status" value="1"/>
</dbReference>
<evidence type="ECO:0000259" key="10">
    <source>
        <dbReference type="PROSITE" id="PS51643"/>
    </source>
</evidence>
<dbReference type="Pfam" id="PF22590">
    <property type="entry name" value="Cas3-like_C_2"/>
    <property type="match status" value="1"/>
</dbReference>
<comment type="similarity">
    <text evidence="1">In the N-terminal section; belongs to the CRISPR-associated nuclease Cas3-HD family.</text>
</comment>
<keyword evidence="4" id="KW-0547">Nucleotide-binding</keyword>
<keyword evidence="3" id="KW-0479">Metal-binding</keyword>
<keyword evidence="6" id="KW-0347">Helicase</keyword>
<feature type="compositionally biased region" description="Low complexity" evidence="9">
    <location>
        <begin position="223"/>
        <end position="232"/>
    </location>
</feature>
<dbReference type="PROSITE" id="PS51643">
    <property type="entry name" value="HD_CAS3"/>
    <property type="match status" value="1"/>
</dbReference>
<comment type="similarity">
    <text evidence="2">In the central section; belongs to the CRISPR-associated helicase Cas3 family.</text>
</comment>
<proteinExistence type="inferred from homology"/>
<gene>
    <name evidence="11" type="ORF">GCM10009759_06120</name>
</gene>
<dbReference type="RefSeq" id="WP_344550120.1">
    <property type="nucleotide sequence ID" value="NZ_BAAANS010000003.1"/>
</dbReference>
<evidence type="ECO:0000256" key="7">
    <source>
        <dbReference type="ARBA" id="ARBA00022840"/>
    </source>
</evidence>
<keyword evidence="8" id="KW-0051">Antiviral defense</keyword>
<feature type="region of interest" description="Disordered" evidence="9">
    <location>
        <begin position="187"/>
        <end position="233"/>
    </location>
</feature>
<accession>A0ABN2W8D1</accession>
<reference evidence="11 12" key="1">
    <citation type="journal article" date="2019" name="Int. J. Syst. Evol. Microbiol.">
        <title>The Global Catalogue of Microorganisms (GCM) 10K type strain sequencing project: providing services to taxonomists for standard genome sequencing and annotation.</title>
        <authorList>
            <consortium name="The Broad Institute Genomics Platform"/>
            <consortium name="The Broad Institute Genome Sequencing Center for Infectious Disease"/>
            <person name="Wu L."/>
            <person name="Ma J."/>
        </authorList>
    </citation>
    <scope>NUCLEOTIDE SEQUENCE [LARGE SCALE GENOMIC DNA]</scope>
    <source>
        <strain evidence="11 12">JCM 14559</strain>
    </source>
</reference>
<evidence type="ECO:0000256" key="5">
    <source>
        <dbReference type="ARBA" id="ARBA00022801"/>
    </source>
</evidence>
<dbReference type="InterPro" id="IPR038257">
    <property type="entry name" value="CRISPR-assoc_Cas3_HD_sf"/>
</dbReference>
<dbReference type="Proteomes" id="UP001500897">
    <property type="component" value="Unassembled WGS sequence"/>
</dbReference>
<dbReference type="InterPro" id="IPR027417">
    <property type="entry name" value="P-loop_NTPase"/>
</dbReference>
<feature type="compositionally biased region" description="Low complexity" evidence="9">
    <location>
        <begin position="187"/>
        <end position="214"/>
    </location>
</feature>
<evidence type="ECO:0000256" key="9">
    <source>
        <dbReference type="SAM" id="MobiDB-lite"/>
    </source>
</evidence>